<dbReference type="GO" id="GO:0000166">
    <property type="term" value="F:nucleotide binding"/>
    <property type="evidence" value="ECO:0007669"/>
    <property type="project" value="InterPro"/>
</dbReference>
<evidence type="ECO:0008006" key="5">
    <source>
        <dbReference type="Google" id="ProtNLM"/>
    </source>
</evidence>
<evidence type="ECO:0000313" key="4">
    <source>
        <dbReference type="Proteomes" id="UP001186944"/>
    </source>
</evidence>
<feature type="transmembrane region" description="Helical" evidence="2">
    <location>
        <begin position="286"/>
        <end position="304"/>
    </location>
</feature>
<feature type="transmembrane region" description="Helical" evidence="2">
    <location>
        <begin position="1284"/>
        <end position="1305"/>
    </location>
</feature>
<feature type="transmembrane region" description="Helical" evidence="2">
    <location>
        <begin position="1174"/>
        <end position="1194"/>
    </location>
</feature>
<feature type="transmembrane region" description="Helical" evidence="2">
    <location>
        <begin position="1355"/>
        <end position="1375"/>
    </location>
</feature>
<feature type="transmembrane region" description="Helical" evidence="2">
    <location>
        <begin position="1215"/>
        <end position="1240"/>
    </location>
</feature>
<dbReference type="Gene3D" id="3.40.1110.10">
    <property type="entry name" value="Calcium-transporting ATPase, cytoplasmic domain N"/>
    <property type="match status" value="1"/>
</dbReference>
<feature type="region of interest" description="Disordered" evidence="1">
    <location>
        <begin position="909"/>
        <end position="930"/>
    </location>
</feature>
<feature type="transmembrane region" description="Helical" evidence="2">
    <location>
        <begin position="1317"/>
        <end position="1335"/>
    </location>
</feature>
<feature type="transmembrane region" description="Helical" evidence="2">
    <location>
        <begin position="97"/>
        <end position="118"/>
    </location>
</feature>
<dbReference type="InterPro" id="IPR023299">
    <property type="entry name" value="ATPase_P-typ_cyto_dom_N"/>
</dbReference>
<name>A0AA88XVR5_PINIB</name>
<proteinExistence type="predicted"/>
<organism evidence="3 4">
    <name type="scientific">Pinctada imbricata</name>
    <name type="common">Atlantic pearl-oyster</name>
    <name type="synonym">Pinctada martensii</name>
    <dbReference type="NCBI Taxonomy" id="66713"/>
    <lineage>
        <taxon>Eukaryota</taxon>
        <taxon>Metazoa</taxon>
        <taxon>Spiralia</taxon>
        <taxon>Lophotrochozoa</taxon>
        <taxon>Mollusca</taxon>
        <taxon>Bivalvia</taxon>
        <taxon>Autobranchia</taxon>
        <taxon>Pteriomorphia</taxon>
        <taxon>Pterioida</taxon>
        <taxon>Pterioidea</taxon>
        <taxon>Pteriidae</taxon>
        <taxon>Pinctada</taxon>
    </lineage>
</organism>
<feature type="compositionally biased region" description="Polar residues" evidence="1">
    <location>
        <begin position="847"/>
        <end position="856"/>
    </location>
</feature>
<protein>
    <recommendedName>
        <fullName evidence="5">Transmembrane protein 94</fullName>
    </recommendedName>
</protein>
<feature type="region of interest" description="Disordered" evidence="1">
    <location>
        <begin position="449"/>
        <end position="478"/>
    </location>
</feature>
<feature type="transmembrane region" description="Helical" evidence="2">
    <location>
        <begin position="1143"/>
        <end position="1168"/>
    </location>
</feature>
<keyword evidence="4" id="KW-1185">Reference proteome</keyword>
<keyword evidence="2" id="KW-1133">Transmembrane helix</keyword>
<feature type="transmembrane region" description="Helical" evidence="2">
    <location>
        <begin position="64"/>
        <end position="85"/>
    </location>
</feature>
<dbReference type="InterPro" id="IPR023298">
    <property type="entry name" value="ATPase_P-typ_TM_dom_sf"/>
</dbReference>
<dbReference type="SUPFAM" id="SSF81665">
    <property type="entry name" value="Calcium ATPase, transmembrane domain M"/>
    <property type="match status" value="1"/>
</dbReference>
<evidence type="ECO:0000313" key="3">
    <source>
        <dbReference type="EMBL" id="KAK3089400.1"/>
    </source>
</evidence>
<feature type="compositionally biased region" description="Acidic residues" evidence="1">
    <location>
        <begin position="449"/>
        <end position="462"/>
    </location>
</feature>
<dbReference type="SUPFAM" id="SSF81660">
    <property type="entry name" value="Metal cation-transporting ATPase, ATP-binding domain N"/>
    <property type="match status" value="1"/>
</dbReference>
<evidence type="ECO:0000256" key="2">
    <source>
        <dbReference type="SAM" id="Phobius"/>
    </source>
</evidence>
<sequence>MYVTFICLQNSEAITTSALTNNKALEILHGELQSQLESYREEYHKSRWKSQFSLLNPRNAKSSFHWTAVALLVAVCCGLLIAIIADSDSAEKNEYGGVILELIVCVAALVINIWFSIWNARIQQRELYDLAQRTLVKLNDCIERKEWKVEDFPHLHMPISPCISLQWTVRGQDIVNLPMPLLVKGDVILLRPGQVVPARCKGIEEVNQTNVILNEGDIYFTGNIDEKPKLEVPQGKVPLTPRKYQLLETPFVKKFRMMISNDKPCPESTTDMERYYFANVWIERRFLPFVLIVMFLVNILRFLYLKGHVGKWTENILLLQIHSILPLISLFLPILWRVINSYGQARIFAAFQVARSTKILCEDSFSSDSDISEDEAKVDIHPTTVLQIFWDICMGRSDMVTGRLNVAHILGSVTSLCCVDKKGLLSWPNPSAEKVFFLHHESHIKDVLLEDDEEEEEDDGFCQEESKEKKTKKRHDREKIPESTHAGYTCEGHVEVLDITHKAMNPFELDFDDPTWHVHLPSLKPLGLNILANTCNRKTIDWYSQFTDHVACEALENKDTVAVVNRRCLCELAKKMGFTEKALDAFILDKVLGLYRQVSEEEAAKEKIHRAKSFIHHQIPMPNMVSVMMREKVSGSSQVLSQGTADILMDCCSDYWNGEDVCTLTENDRKKILDFYHRNSMASYCTAFSYRPMTHHLSSKLGETFIELPQNWTSYVKTSERSCSVSSDVDLEFENNLSRTSRAFSVDSLFDNSSISSVEDVPGCCQTQSNQVFIGMVTMQYQARQQFVQLIDKLEIACIRFVHFSQENEVRSRVFSEKMGLEAGWNCHISLKSDLKLDSNIDPVSASVSQPELSRQLSEHSSRNSSVTATKDTALIMAKVAARSQESLKSRSQSAPSVVNLELSQVRFQTQESTTSDSSNQKNSPRQRFNSEHCQGQVKMGLQEINFCDSEPFVGETTPLKTDCFNVNTEWTSSNTDNVMEGESRHTSSYFTEDSLTGALDNRAKLPRGIENIRPHLQNVDNVPLLVNLFTDCTADTTKEMMQIMQESGEVVVCVGSSHNVHNSGLFLQADCSIAVEPLYPVTCAKQCVVVDPWSDQLTTPIDISSALVSLPCPLKFSRDDNVGLIQLIAEARTFLMSLRNCFYLILCYHISLTVIQVFASVLLFPPVLASHHLLWLLIIVIPVLGLSMMGEAVDFRVMNNATRKNPKDITMEMFLRFLCYYGLRFLPSLCVCMLCYALTLHSFCTHQSPTPENFCPLYQLQVYNSSLTWYDKYSGGLVLAQNVALFFLVVYFVCISVSFVHWSDHLWQQLPVTNKLWSIVAPILILVQCVYFACDVTIRTFDVKYTLSMADLHPAVYAVGFASPVVIIGINELVKKWEVKLYARYQKRTRLSFGTKLGMNSPF</sequence>
<accession>A0AA88XVR5</accession>
<evidence type="ECO:0000256" key="1">
    <source>
        <dbReference type="SAM" id="MobiDB-lite"/>
    </source>
</evidence>
<dbReference type="Proteomes" id="UP001186944">
    <property type="component" value="Unassembled WGS sequence"/>
</dbReference>
<keyword evidence="2" id="KW-0812">Transmembrane</keyword>
<reference evidence="3" key="1">
    <citation type="submission" date="2019-08" db="EMBL/GenBank/DDBJ databases">
        <title>The improved chromosome-level genome for the pearl oyster Pinctada fucata martensii using PacBio sequencing and Hi-C.</title>
        <authorList>
            <person name="Zheng Z."/>
        </authorList>
    </citation>
    <scope>NUCLEOTIDE SEQUENCE</scope>
    <source>
        <strain evidence="3">ZZ-2019</strain>
        <tissue evidence="3">Adductor muscle</tissue>
    </source>
</reference>
<comment type="caution">
    <text evidence="3">The sequence shown here is derived from an EMBL/GenBank/DDBJ whole genome shotgun (WGS) entry which is preliminary data.</text>
</comment>
<keyword evidence="2" id="KW-0472">Membrane</keyword>
<dbReference type="Gene3D" id="1.20.1110.10">
    <property type="entry name" value="Calcium-transporting ATPase, transmembrane domain"/>
    <property type="match status" value="1"/>
</dbReference>
<feature type="transmembrane region" description="Helical" evidence="2">
    <location>
        <begin position="316"/>
        <end position="336"/>
    </location>
</feature>
<dbReference type="PANTHER" id="PTHR13219:SF6">
    <property type="entry name" value="TRANSMEMBRANE PROTEIN 94"/>
    <property type="match status" value="1"/>
</dbReference>
<dbReference type="EMBL" id="VSWD01000010">
    <property type="protein sequence ID" value="KAK3089400.1"/>
    <property type="molecule type" value="Genomic_DNA"/>
</dbReference>
<gene>
    <name evidence="3" type="ORF">FSP39_003342</name>
</gene>
<dbReference type="PANTHER" id="PTHR13219">
    <property type="entry name" value="TRANSMEMBRANE PROTEIN 94"/>
    <property type="match status" value="1"/>
</dbReference>
<feature type="region of interest" description="Disordered" evidence="1">
    <location>
        <begin position="847"/>
        <end position="869"/>
    </location>
</feature>
<dbReference type="InterPro" id="IPR039720">
    <property type="entry name" value="TMEM94"/>
</dbReference>